<feature type="compositionally biased region" description="Low complexity" evidence="1">
    <location>
        <begin position="75"/>
        <end position="88"/>
    </location>
</feature>
<evidence type="ECO:0000256" key="1">
    <source>
        <dbReference type="SAM" id="MobiDB-lite"/>
    </source>
</evidence>
<dbReference type="AlphaFoldDB" id="A0A6H5FZY9"/>
<feature type="compositionally biased region" description="Polar residues" evidence="1">
    <location>
        <begin position="89"/>
        <end position="107"/>
    </location>
</feature>
<feature type="compositionally biased region" description="Polar residues" evidence="1">
    <location>
        <begin position="1"/>
        <end position="17"/>
    </location>
</feature>
<feature type="region of interest" description="Disordered" evidence="1">
    <location>
        <begin position="57"/>
        <end position="132"/>
    </location>
</feature>
<accession>A0A6H5FZY9</accession>
<proteinExistence type="predicted"/>
<feature type="region of interest" description="Disordered" evidence="1">
    <location>
        <begin position="1"/>
        <end position="39"/>
    </location>
</feature>
<feature type="compositionally biased region" description="Polar residues" evidence="1">
    <location>
        <begin position="58"/>
        <end position="74"/>
    </location>
</feature>
<dbReference type="EMBL" id="CADCXU010003284">
    <property type="protein sequence ID" value="CAA9995279.1"/>
    <property type="molecule type" value="Genomic_DNA"/>
</dbReference>
<feature type="region of interest" description="Disordered" evidence="1">
    <location>
        <begin position="166"/>
        <end position="194"/>
    </location>
</feature>
<organism evidence="2 3">
    <name type="scientific">Nesidiocoris tenuis</name>
    <dbReference type="NCBI Taxonomy" id="355587"/>
    <lineage>
        <taxon>Eukaryota</taxon>
        <taxon>Metazoa</taxon>
        <taxon>Ecdysozoa</taxon>
        <taxon>Arthropoda</taxon>
        <taxon>Hexapoda</taxon>
        <taxon>Insecta</taxon>
        <taxon>Pterygota</taxon>
        <taxon>Neoptera</taxon>
        <taxon>Paraneoptera</taxon>
        <taxon>Hemiptera</taxon>
        <taxon>Heteroptera</taxon>
        <taxon>Panheteroptera</taxon>
        <taxon>Cimicomorpha</taxon>
        <taxon>Miridae</taxon>
        <taxon>Dicyphina</taxon>
        <taxon>Nesidiocoris</taxon>
    </lineage>
</organism>
<name>A0A6H5FZY9_9HEMI</name>
<evidence type="ECO:0000313" key="2">
    <source>
        <dbReference type="EMBL" id="CAA9995279.1"/>
    </source>
</evidence>
<evidence type="ECO:0000313" key="3">
    <source>
        <dbReference type="Proteomes" id="UP000479000"/>
    </source>
</evidence>
<dbReference type="Proteomes" id="UP000479000">
    <property type="component" value="Unassembled WGS sequence"/>
</dbReference>
<feature type="compositionally biased region" description="Basic and acidic residues" evidence="1">
    <location>
        <begin position="110"/>
        <end position="132"/>
    </location>
</feature>
<gene>
    <name evidence="2" type="ORF">NTEN_LOCUS2070</name>
</gene>
<sequence>MLSGQSHNPPTSSPSVASSGNNISPPGPPESKRLFQALKDSSRPNSIVVNVPLDVLPSASQGGTISVPTSSAANSIAPTSSASFSSGSNVHGMTSSNVMATTPLPQQQKRKPDPAAHVESSGRSERAARKDSTAFELVATTADESRQCDACVNESSLASAARGFGVDYADGSATDSSHQSRTSGCPVAFARPSD</sequence>
<keyword evidence="3" id="KW-1185">Reference proteome</keyword>
<reference evidence="2 3" key="1">
    <citation type="submission" date="2020-02" db="EMBL/GenBank/DDBJ databases">
        <authorList>
            <person name="Ferguson B K."/>
        </authorList>
    </citation>
    <scope>NUCLEOTIDE SEQUENCE [LARGE SCALE GENOMIC DNA]</scope>
</reference>
<protein>
    <submittedName>
        <fullName evidence="2">Uncharacterized protein</fullName>
    </submittedName>
</protein>
<feature type="compositionally biased region" description="Polar residues" evidence="1">
    <location>
        <begin position="173"/>
        <end position="183"/>
    </location>
</feature>